<evidence type="ECO:0000256" key="4">
    <source>
        <dbReference type="ARBA" id="ARBA00022676"/>
    </source>
</evidence>
<evidence type="ECO:0000256" key="1">
    <source>
        <dbReference type="ARBA" id="ARBA00004167"/>
    </source>
</evidence>
<dbReference type="AlphaFoldDB" id="A0AAU9WGP5"/>
<dbReference type="GO" id="GO:0046920">
    <property type="term" value="F:alpha-(1-&gt;3)-fucosyltransferase activity"/>
    <property type="evidence" value="ECO:0007669"/>
    <property type="project" value="TreeGrafter"/>
</dbReference>
<evidence type="ECO:0000256" key="10">
    <source>
        <dbReference type="ARBA" id="ARBA00023180"/>
    </source>
</evidence>
<dbReference type="InterPro" id="IPR001503">
    <property type="entry name" value="Glyco_trans_10"/>
</dbReference>
<dbReference type="EMBL" id="CALNXJ010000011">
    <property type="protein sequence ID" value="CAH3109353.1"/>
    <property type="molecule type" value="Genomic_DNA"/>
</dbReference>
<evidence type="ECO:0000256" key="3">
    <source>
        <dbReference type="ARBA" id="ARBA00008919"/>
    </source>
</evidence>
<proteinExistence type="inferred from homology"/>
<evidence type="ECO:0000256" key="2">
    <source>
        <dbReference type="ARBA" id="ARBA00004922"/>
    </source>
</evidence>
<keyword evidence="10" id="KW-0325">Glycoprotein</keyword>
<dbReference type="InterPro" id="IPR038577">
    <property type="entry name" value="GT10-like_C_sf"/>
</dbReference>
<evidence type="ECO:0000313" key="15">
    <source>
        <dbReference type="Proteomes" id="UP001159428"/>
    </source>
</evidence>
<keyword evidence="9" id="KW-0472">Membrane</keyword>
<evidence type="ECO:0000256" key="9">
    <source>
        <dbReference type="ARBA" id="ARBA00023136"/>
    </source>
</evidence>
<keyword evidence="15" id="KW-1185">Reference proteome</keyword>
<comment type="pathway">
    <text evidence="2">Protein modification; protein glycosylation.</text>
</comment>
<evidence type="ECO:0000256" key="6">
    <source>
        <dbReference type="ARBA" id="ARBA00022692"/>
    </source>
</evidence>
<evidence type="ECO:0000256" key="7">
    <source>
        <dbReference type="ARBA" id="ARBA00022968"/>
    </source>
</evidence>
<accession>A0AAU9WGP5</accession>
<keyword evidence="11" id="KW-0333">Golgi apparatus</keyword>
<evidence type="ECO:0000259" key="13">
    <source>
        <dbReference type="Pfam" id="PF17039"/>
    </source>
</evidence>
<dbReference type="Pfam" id="PF17039">
    <property type="entry name" value="Glyco_tran_10_N"/>
    <property type="match status" value="1"/>
</dbReference>
<keyword evidence="8" id="KW-1133">Transmembrane helix</keyword>
<protein>
    <recommendedName>
        <fullName evidence="11">Fucosyltransferase</fullName>
        <ecNumber evidence="11">2.4.1.-</ecNumber>
    </recommendedName>
</protein>
<keyword evidence="6 11" id="KW-0812">Transmembrane</keyword>
<dbReference type="EC" id="2.4.1.-" evidence="11"/>
<dbReference type="InterPro" id="IPR055270">
    <property type="entry name" value="Glyco_tran_10_C"/>
</dbReference>
<feature type="domain" description="Fucosyltransferase N-terminal" evidence="13">
    <location>
        <begin position="57"/>
        <end position="156"/>
    </location>
</feature>
<sequence length="377" mass="43364">MAKKSSGSKVLFFVVIAGIVFLWQLERNYSTLKVTLTLPRYGNINRERGNSNTTEPCLILYWSTIFGSEPHIVERWNDSDCPVACQVTSDRSRAREADGFVVHARDSHMTPPKESVPWILHTQENPVYTPVMKNAKFMSRFNLLMSYRLDYDFPVPVYPMPQLTPPLTFKEKTKLIMAAFSNCEPVRTEYMRQLMKFVQVDSYGACLRNKNDLVSRYGSKNGKNFKELKSELARQYKFTLVFFNQDCEYFVDDQLSHALNAGSVPVVMSTDKLDEFLPGNLRQSVIKVRDFKTPKDLSDYLKYLSTNETEYNNYLTWKSKGVGNITGTVIGNHWKPKYPIYCQICVALSEGRIHKEGLRPIPCNARAYEDWGIKKGA</sequence>
<comment type="similarity">
    <text evidence="3 11">Belongs to the glycosyltransferase 10 family.</text>
</comment>
<evidence type="ECO:0000256" key="11">
    <source>
        <dbReference type="RuleBase" id="RU003832"/>
    </source>
</evidence>
<comment type="subcellular location">
    <subcellularLocation>
        <location evidence="11">Golgi apparatus</location>
        <location evidence="11">Golgi stack membrane</location>
        <topology evidence="11">Single-pass type II membrane protein</topology>
    </subcellularLocation>
    <subcellularLocation>
        <location evidence="1">Membrane</location>
        <topology evidence="1">Single-pass membrane protein</topology>
    </subcellularLocation>
</comment>
<name>A0AAU9WGP5_9CNID</name>
<evidence type="ECO:0000313" key="14">
    <source>
        <dbReference type="EMBL" id="CAH3109353.1"/>
    </source>
</evidence>
<dbReference type="SUPFAM" id="SSF53756">
    <property type="entry name" value="UDP-Glycosyltransferase/glycogen phosphorylase"/>
    <property type="match status" value="1"/>
</dbReference>
<feature type="domain" description="Fucosyltransferase C-terminal" evidence="12">
    <location>
        <begin position="170"/>
        <end position="352"/>
    </location>
</feature>
<dbReference type="Pfam" id="PF00852">
    <property type="entry name" value="Glyco_transf_10"/>
    <property type="match status" value="1"/>
</dbReference>
<organism evidence="14 15">
    <name type="scientific">Pocillopora meandrina</name>
    <dbReference type="NCBI Taxonomy" id="46732"/>
    <lineage>
        <taxon>Eukaryota</taxon>
        <taxon>Metazoa</taxon>
        <taxon>Cnidaria</taxon>
        <taxon>Anthozoa</taxon>
        <taxon>Hexacorallia</taxon>
        <taxon>Scleractinia</taxon>
        <taxon>Astrocoeniina</taxon>
        <taxon>Pocilloporidae</taxon>
        <taxon>Pocillopora</taxon>
    </lineage>
</organism>
<dbReference type="InterPro" id="IPR031481">
    <property type="entry name" value="Glyco_tran_10_N"/>
</dbReference>
<evidence type="ECO:0000256" key="5">
    <source>
        <dbReference type="ARBA" id="ARBA00022679"/>
    </source>
</evidence>
<comment type="caution">
    <text evidence="14">The sequence shown here is derived from an EMBL/GenBank/DDBJ whole genome shotgun (WGS) entry which is preliminary data.</text>
</comment>
<dbReference type="Gene3D" id="3.40.50.11660">
    <property type="entry name" value="Glycosyl transferase family 10, C-terminal domain"/>
    <property type="match status" value="1"/>
</dbReference>
<evidence type="ECO:0000259" key="12">
    <source>
        <dbReference type="Pfam" id="PF00852"/>
    </source>
</evidence>
<keyword evidence="7" id="KW-0735">Signal-anchor</keyword>
<dbReference type="GO" id="GO:0032580">
    <property type="term" value="C:Golgi cisterna membrane"/>
    <property type="evidence" value="ECO:0007669"/>
    <property type="project" value="UniProtKB-SubCell"/>
</dbReference>
<evidence type="ECO:0000256" key="8">
    <source>
        <dbReference type="ARBA" id="ARBA00022989"/>
    </source>
</evidence>
<keyword evidence="4 11" id="KW-0328">Glycosyltransferase</keyword>
<keyword evidence="5 11" id="KW-0808">Transferase</keyword>
<dbReference type="Proteomes" id="UP001159428">
    <property type="component" value="Unassembled WGS sequence"/>
</dbReference>
<dbReference type="PANTHER" id="PTHR11929:SF194">
    <property type="entry name" value="ALPHA-(1,3)-FUCOSYLTRANSFERASE 10"/>
    <property type="match status" value="1"/>
</dbReference>
<reference evidence="14 15" key="1">
    <citation type="submission" date="2022-05" db="EMBL/GenBank/DDBJ databases">
        <authorList>
            <consortium name="Genoscope - CEA"/>
            <person name="William W."/>
        </authorList>
    </citation>
    <scope>NUCLEOTIDE SEQUENCE [LARGE SCALE GENOMIC DNA]</scope>
</reference>
<gene>
    <name evidence="14" type="ORF">PMEA_00002943</name>
</gene>
<dbReference type="PANTHER" id="PTHR11929">
    <property type="entry name" value="ALPHA- 1,3 -FUCOSYLTRANSFERASE"/>
    <property type="match status" value="1"/>
</dbReference>